<organism evidence="2 3">
    <name type="scientific">Endocarpon pusillum (strain Z07020 / HMAS-L-300199)</name>
    <name type="common">Lichen-forming fungus</name>
    <dbReference type="NCBI Taxonomy" id="1263415"/>
    <lineage>
        <taxon>Eukaryota</taxon>
        <taxon>Fungi</taxon>
        <taxon>Dikarya</taxon>
        <taxon>Ascomycota</taxon>
        <taxon>Pezizomycotina</taxon>
        <taxon>Eurotiomycetes</taxon>
        <taxon>Chaetothyriomycetidae</taxon>
        <taxon>Verrucariales</taxon>
        <taxon>Verrucariaceae</taxon>
        <taxon>Endocarpon</taxon>
    </lineage>
</organism>
<dbReference type="EMBL" id="KE720657">
    <property type="protein sequence ID" value="ERF77118.1"/>
    <property type="molecule type" value="Genomic_DNA"/>
</dbReference>
<dbReference type="SUPFAM" id="SSF48403">
    <property type="entry name" value="Ankyrin repeat"/>
    <property type="match status" value="1"/>
</dbReference>
<accession>U1GX87</accession>
<dbReference type="SMART" id="SM00248">
    <property type="entry name" value="ANK"/>
    <property type="match status" value="3"/>
</dbReference>
<dbReference type="OrthoDB" id="539213at2759"/>
<sequence>MHNSHNGARTSALLRFLISTIYTSPYVDPSAFSSRIGVHLKNWLILRNMVEPFSMAASSFAVFGLTDVVIRAGKEIYHHLIAITDAPAEVESLRCCIHDNLLLVKDLKLYWQELRASASFPPSATTPALNRALPLFRSALETLNRELTSLVAFYECHDGITKSKGRFKWVLDEPRILKYLQRLESSKSTLVAALVLVGRRQDHLYQRSVESKIHQGFQNMTTKFMGHLQRLEPGMHNFRKSVSARQTSLGMSNSHLHEQEAGMQKHPLSGSRNALREDNKNRHQISRGNAQVIDTTCSKLQDLRGNLSPTYKSANKHSRQIRFNGHSLESTLLPLLLLKAELRGAILMVMSQHSGQVSHKHLCWLESEFENLVSSATQEVAATSQGSTATSFDDWIYSQGVTSYYIAQHGHRYPPMSKKTPINEHDSSRETTKSTHVDTRKRSRSSRQSFSFMLPVGTIVIVMPRRNCGWPNASDSYSIHEVGFSFSPQSRICSTSIQGRFMKVKSLRPEPRLHAQLNAFNMVRNCSLHIELISCGTLKEIDAAIRNGRISPYDVNKDMGNVCLYIAAYYGRLDLFHYFNSQGIGPSNLDGEHGALFGLWDSWIFLLKEEEYDFKQENECGRTPLLDQLATKGCLSLEMVRLLLEFNVNIHATDCDGQNALQCAMWSFRREEQRDIMEQKLYLLIKAGADANHCDEFGETPSDHARKRACWKEWCGALESNSLKVDEVLQADEERRKAFWQQRAQGSGSRVQAEQTPEDCSKDWAEEWIEMYTNEGAERDRRRVSKRAS</sequence>
<dbReference type="OMA" id="GERQDRI"/>
<evidence type="ECO:0000313" key="3">
    <source>
        <dbReference type="Proteomes" id="UP000019373"/>
    </source>
</evidence>
<dbReference type="InterPro" id="IPR002110">
    <property type="entry name" value="Ankyrin_rpt"/>
</dbReference>
<dbReference type="Gene3D" id="1.25.40.20">
    <property type="entry name" value="Ankyrin repeat-containing domain"/>
    <property type="match status" value="1"/>
</dbReference>
<name>U1GX87_ENDPU</name>
<dbReference type="HOGENOM" id="CLU_377737_0_0_1"/>
<feature type="region of interest" description="Disordered" evidence="1">
    <location>
        <begin position="415"/>
        <end position="446"/>
    </location>
</feature>
<evidence type="ECO:0000313" key="2">
    <source>
        <dbReference type="EMBL" id="ERF77118.1"/>
    </source>
</evidence>
<evidence type="ECO:0000256" key="1">
    <source>
        <dbReference type="SAM" id="MobiDB-lite"/>
    </source>
</evidence>
<dbReference type="Proteomes" id="UP000019373">
    <property type="component" value="Unassembled WGS sequence"/>
</dbReference>
<dbReference type="GeneID" id="19242539"/>
<dbReference type="AlphaFoldDB" id="U1GX87"/>
<protein>
    <submittedName>
        <fullName evidence="2">Uncharacterized protein</fullName>
    </submittedName>
</protein>
<dbReference type="InterPro" id="IPR036770">
    <property type="entry name" value="Ankyrin_rpt-contain_sf"/>
</dbReference>
<proteinExistence type="predicted"/>
<dbReference type="eggNOG" id="ENOG502RWM9">
    <property type="taxonomic scope" value="Eukaryota"/>
</dbReference>
<keyword evidence="3" id="KW-1185">Reference proteome</keyword>
<feature type="compositionally biased region" description="Basic and acidic residues" evidence="1">
    <location>
        <begin position="421"/>
        <end position="440"/>
    </location>
</feature>
<reference evidence="3" key="1">
    <citation type="journal article" date="2014" name="BMC Genomics">
        <title>Genome characteristics reveal the impact of lichenization on lichen-forming fungus Endocarpon pusillum Hedwig (Verrucariales, Ascomycota).</title>
        <authorList>
            <person name="Wang Y.-Y."/>
            <person name="Liu B."/>
            <person name="Zhang X.-Y."/>
            <person name="Zhou Q.-M."/>
            <person name="Zhang T."/>
            <person name="Li H."/>
            <person name="Yu Y.-F."/>
            <person name="Zhang X.-L."/>
            <person name="Hao X.-Y."/>
            <person name="Wang M."/>
            <person name="Wang L."/>
            <person name="Wei J.-C."/>
        </authorList>
    </citation>
    <scope>NUCLEOTIDE SEQUENCE [LARGE SCALE GENOMIC DNA]</scope>
    <source>
        <strain evidence="3">Z07020 / HMAS-L-300199</strain>
    </source>
</reference>
<dbReference type="RefSeq" id="XP_007785530.1">
    <property type="nucleotide sequence ID" value="XM_007787340.1"/>
</dbReference>
<gene>
    <name evidence="2" type="ORF">EPUS_07659</name>
</gene>